<keyword evidence="2" id="KW-1185">Reference proteome</keyword>
<dbReference type="RefSeq" id="YP_006907643.1">
    <property type="nucleotide sequence ID" value="NC_018857.1"/>
</dbReference>
<gene>
    <name evidence="1" type="ORF">BPS13_0084</name>
</gene>
<dbReference type="EMBL" id="JN654439">
    <property type="protein sequence ID" value="AEZ50263.1"/>
    <property type="molecule type" value="Genomic_DNA"/>
</dbReference>
<sequence length="135" mass="16018">MVKRLTNDEELQVLAAFTPLDNEKVGFTLTKQENNIVYCSLLTYNKETLDRLFQKSLNYELTYEDLETVAAALGHTSNLEVRRAWDILEYNEEYIHPIEGWNRDELEPRDWGYRLYMMLNNAYAYFAGKDVQYID</sequence>
<evidence type="ECO:0000313" key="1">
    <source>
        <dbReference type="EMBL" id="AEZ50263.1"/>
    </source>
</evidence>
<dbReference type="Proteomes" id="UP000006287">
    <property type="component" value="Segment"/>
</dbReference>
<dbReference type="GeneID" id="13828047"/>
<proteinExistence type="predicted"/>
<protein>
    <submittedName>
        <fullName evidence="1">Uncharacterized protein</fullName>
    </submittedName>
</protein>
<reference evidence="1 2" key="1">
    <citation type="journal article" date="2012" name="FEMS Microbiol. Lett.">
        <title>Characterization of an endolysin, LysBPS13, from a Bacillus cereus bacteriophage.</title>
        <authorList>
            <person name="Park J."/>
            <person name="Yun J."/>
            <person name="Lim J.A."/>
            <person name="Kang D.H."/>
            <person name="Ryu S."/>
        </authorList>
    </citation>
    <scope>NUCLEOTIDE SEQUENCE [LARGE SCALE GENOMIC DNA]</scope>
</reference>
<dbReference type="KEGG" id="vg:13828047"/>
<organism evidence="1 2">
    <name type="scientific">Bacillus phage BPS13</name>
    <dbReference type="NCBI Taxonomy" id="1136731"/>
    <lineage>
        <taxon>Viruses</taxon>
        <taxon>Duplodnaviria</taxon>
        <taxon>Heunggongvirae</taxon>
        <taxon>Uroviricota</taxon>
        <taxon>Caudoviricetes</taxon>
        <taxon>Herelleviridae</taxon>
        <taxon>Bastillevirinae</taxon>
        <taxon>Wphvirus</taxon>
        <taxon>Wphvirus BPS13</taxon>
    </lineage>
</organism>
<accession>J9PTS4</accession>
<name>J9PTS4_9CAUD</name>
<evidence type="ECO:0000313" key="2">
    <source>
        <dbReference type="Proteomes" id="UP000006287"/>
    </source>
</evidence>